<dbReference type="Pfam" id="PF18143">
    <property type="entry name" value="HAD_SAK_2"/>
    <property type="match status" value="1"/>
</dbReference>
<protein>
    <recommendedName>
        <fullName evidence="3">FCP1 homology domain-containing protein</fullName>
    </recommendedName>
</protein>
<evidence type="ECO:0008006" key="3">
    <source>
        <dbReference type="Google" id="ProtNLM"/>
    </source>
</evidence>
<name>A0ABU1ZR10_9BURK</name>
<comment type="caution">
    <text evidence="1">The sequence shown here is derived from an EMBL/GenBank/DDBJ whole genome shotgun (WGS) entry which is preliminary data.</text>
</comment>
<evidence type="ECO:0000313" key="1">
    <source>
        <dbReference type="EMBL" id="MDR7307957.1"/>
    </source>
</evidence>
<evidence type="ECO:0000313" key="2">
    <source>
        <dbReference type="Proteomes" id="UP001268089"/>
    </source>
</evidence>
<dbReference type="EMBL" id="JAVDXO010000008">
    <property type="protein sequence ID" value="MDR7307957.1"/>
    <property type="molecule type" value="Genomic_DNA"/>
</dbReference>
<dbReference type="Proteomes" id="UP001268089">
    <property type="component" value="Unassembled WGS sequence"/>
</dbReference>
<reference evidence="1 2" key="1">
    <citation type="submission" date="2023-07" db="EMBL/GenBank/DDBJ databases">
        <title>Sorghum-associated microbial communities from plants grown in Nebraska, USA.</title>
        <authorList>
            <person name="Schachtman D."/>
        </authorList>
    </citation>
    <scope>NUCLEOTIDE SEQUENCE [LARGE SCALE GENOMIC DNA]</scope>
    <source>
        <strain evidence="1 2">BE308</strain>
    </source>
</reference>
<organism evidence="1 2">
    <name type="scientific">Rhodoferax saidenbachensis</name>
    <dbReference type="NCBI Taxonomy" id="1484693"/>
    <lineage>
        <taxon>Bacteria</taxon>
        <taxon>Pseudomonadati</taxon>
        <taxon>Pseudomonadota</taxon>
        <taxon>Betaproteobacteria</taxon>
        <taxon>Burkholderiales</taxon>
        <taxon>Comamonadaceae</taxon>
        <taxon>Rhodoferax</taxon>
    </lineage>
</organism>
<sequence length="165" mass="19005">MVLYLDFDGVMHHENVLWHPKKGAYLHVPPGYELFQHASLLAELLEPFPEVQIVLSTSWALQYGVTGAAKRLPEALQRRVIGGTFHSRHMSRSEFQYDKPRGLQVYEDVLRRRPRAWLALDDTNEGWPPEAAGRFIQTDENEGISDPEVLFEIKEKLLEMAGEQH</sequence>
<accession>A0ABU1ZR10</accession>
<gene>
    <name evidence="1" type="ORF">J2X15_003262</name>
</gene>
<proteinExistence type="predicted"/>
<keyword evidence="2" id="KW-1185">Reference proteome</keyword>